<evidence type="ECO:0000313" key="9">
    <source>
        <dbReference type="EMBL" id="EYU29848.1"/>
    </source>
</evidence>
<keyword evidence="10" id="KW-1185">Reference proteome</keyword>
<evidence type="ECO:0000256" key="6">
    <source>
        <dbReference type="ARBA" id="ARBA00022821"/>
    </source>
</evidence>
<keyword evidence="4" id="KW-0381">Hypersensitive response</keyword>
<evidence type="ECO:0000256" key="5">
    <source>
        <dbReference type="ARBA" id="ARBA00022737"/>
    </source>
</evidence>
<dbReference type="KEGG" id="egt:105966352"/>
<dbReference type="Gene3D" id="1.20.5.4130">
    <property type="match status" value="1"/>
</dbReference>
<dbReference type="InterPro" id="IPR044974">
    <property type="entry name" value="Disease_R_plants"/>
</dbReference>
<dbReference type="PANTHER" id="PTHR23155:SF1152">
    <property type="entry name" value="AAA+ ATPASE DOMAIN-CONTAINING PROTEIN"/>
    <property type="match status" value="1"/>
</dbReference>
<evidence type="ECO:0000313" key="10">
    <source>
        <dbReference type="Proteomes" id="UP000030748"/>
    </source>
</evidence>
<keyword evidence="3" id="KW-0433">Leucine-rich repeat</keyword>
<dbReference type="AlphaFoldDB" id="A0A022QRE5"/>
<dbReference type="PANTHER" id="PTHR23155">
    <property type="entry name" value="DISEASE RESISTANCE PROTEIN RP"/>
    <property type="match status" value="1"/>
</dbReference>
<evidence type="ECO:0000256" key="4">
    <source>
        <dbReference type="ARBA" id="ARBA00022667"/>
    </source>
</evidence>
<feature type="domain" description="Disease resistance R13L4/SHOC-2-like LRR" evidence="8">
    <location>
        <begin position="541"/>
        <end position="772"/>
    </location>
</feature>
<dbReference type="InterPro" id="IPR042197">
    <property type="entry name" value="Apaf_helical"/>
</dbReference>
<evidence type="ECO:0000259" key="7">
    <source>
        <dbReference type="Pfam" id="PF00931"/>
    </source>
</evidence>
<dbReference type="InterPro" id="IPR002182">
    <property type="entry name" value="NB-ARC"/>
</dbReference>
<dbReference type="InterPro" id="IPR027417">
    <property type="entry name" value="P-loop_NTPase"/>
</dbReference>
<evidence type="ECO:0000256" key="2">
    <source>
        <dbReference type="ARBA" id="ARBA00008894"/>
    </source>
</evidence>
<dbReference type="GO" id="GO:0005737">
    <property type="term" value="C:cytoplasm"/>
    <property type="evidence" value="ECO:0007669"/>
    <property type="project" value="UniProtKB-SubCell"/>
</dbReference>
<sequence>MAFGAVGCLQLTIERLLNSSHISIVQNSSPQIINLLYEHILSLREALREFDARRSTINMKTVKSLEAEMIDVVYRFENVLEPHLSNQLHSQSEEEKETDHPPLLSFSVDVEEIKQDVDSFIETVNKMKSAYIHELCNPSPEEDDVVPSRIDFDGNDHSNMVGLSDLFMKIKDRLNSSQPEAMIVTLFGMAGIGKTIIAKKLFQDPFIVSHYSKRVFLTIGPKYRLYDILVDIIRQLNSGIDLIMPTETESSLARFKSIVFKSLQNSRYLMVLDDVWDTRLFYKLYPEYKNGSRVLVTTRLREVAESANHAIEIPFLNKKESWELLREKVFGRESCSYGFVKAGKKIAENCEGLPLTIVTVANILIEAEKTLEYWNKVAAEKQNSVYKDAYDQMSNVLYPSYDYLPQHSKACFLYMGAFTQNYEVTPYQLINLWSAEGFLNSKPVPYLESGMTSPYNTCFHELSLKNVIMFNPVKHTFYLHSSFWYLCNKEAVKTKLFYALNCLADALPEEGLNYHRRLCIRNNVLLAIEDVRNSIASASAVRSLLLTGDFHQYPVPLCLEQLRLLRVLHAYRVRLYEFPMEVVKLVQLRYLDLTYDGHLPTSISKLWNLQCLIIYQYQTIMNSSYLPIEIWNMKDLNYLHTCGRDLPHPPNCEGSLLPKLLILGGVGPQSYTKDVFERIPNLKKLEIQIALGPDGTEPLSCLDHISHLSQLVDLVCVILNPVLKTGVVTPLAPLLCFPSSLTTLTLSGLGYPWEEMSKISSLPNLTYLKLQWYAFRGPK</sequence>
<feature type="domain" description="NB-ARC" evidence="7">
    <location>
        <begin position="168"/>
        <end position="334"/>
    </location>
</feature>
<comment type="function">
    <text evidence="1">Confers resistance to late blight (Phytophthora infestans) races carrying the avirulence gene Avr1. Resistance proteins guard the plant against pathogens that contain an appropriate avirulence protein via an indirect interaction with this avirulence protein. That triggers a defense system including the hypersensitive response, which restricts the pathogen growth.</text>
</comment>
<evidence type="ECO:0000259" key="8">
    <source>
        <dbReference type="Pfam" id="PF23598"/>
    </source>
</evidence>
<dbReference type="Gene3D" id="3.80.10.10">
    <property type="entry name" value="Ribonuclease Inhibitor"/>
    <property type="match status" value="1"/>
</dbReference>
<dbReference type="InterPro" id="IPR055414">
    <property type="entry name" value="LRR_R13L4/SHOC2-like"/>
</dbReference>
<dbReference type="InterPro" id="IPR032675">
    <property type="entry name" value="LRR_dom_sf"/>
</dbReference>
<protein>
    <submittedName>
        <fullName evidence="9">Uncharacterized protein</fullName>
    </submittedName>
</protein>
<accession>A0A022QRE5</accession>
<dbReference type="Gene3D" id="3.40.50.300">
    <property type="entry name" value="P-loop containing nucleotide triphosphate hydrolases"/>
    <property type="match status" value="1"/>
</dbReference>
<evidence type="ECO:0000256" key="1">
    <source>
        <dbReference type="ARBA" id="ARBA00002074"/>
    </source>
</evidence>
<dbReference type="PRINTS" id="PR00364">
    <property type="entry name" value="DISEASERSIST"/>
</dbReference>
<dbReference type="Pfam" id="PF00931">
    <property type="entry name" value="NB-ARC"/>
    <property type="match status" value="1"/>
</dbReference>
<dbReference type="OrthoDB" id="1110692at2759"/>
<dbReference type="SUPFAM" id="SSF52540">
    <property type="entry name" value="P-loop containing nucleoside triphosphate hydrolases"/>
    <property type="match status" value="1"/>
</dbReference>
<dbReference type="eggNOG" id="KOG4658">
    <property type="taxonomic scope" value="Eukaryota"/>
</dbReference>
<dbReference type="Gene3D" id="1.10.8.430">
    <property type="entry name" value="Helical domain of apoptotic protease-activating factors"/>
    <property type="match status" value="1"/>
</dbReference>
<dbReference type="Gene3D" id="1.10.10.10">
    <property type="entry name" value="Winged helix-like DNA-binding domain superfamily/Winged helix DNA-binding domain"/>
    <property type="match status" value="1"/>
</dbReference>
<dbReference type="InterPro" id="IPR036388">
    <property type="entry name" value="WH-like_DNA-bd_sf"/>
</dbReference>
<dbReference type="SUPFAM" id="SSF52058">
    <property type="entry name" value="L domain-like"/>
    <property type="match status" value="1"/>
</dbReference>
<organism evidence="9 10">
    <name type="scientific">Erythranthe guttata</name>
    <name type="common">Yellow monkey flower</name>
    <name type="synonym">Mimulus guttatus</name>
    <dbReference type="NCBI Taxonomy" id="4155"/>
    <lineage>
        <taxon>Eukaryota</taxon>
        <taxon>Viridiplantae</taxon>
        <taxon>Streptophyta</taxon>
        <taxon>Embryophyta</taxon>
        <taxon>Tracheophyta</taxon>
        <taxon>Spermatophyta</taxon>
        <taxon>Magnoliopsida</taxon>
        <taxon>eudicotyledons</taxon>
        <taxon>Gunneridae</taxon>
        <taxon>Pentapetalae</taxon>
        <taxon>asterids</taxon>
        <taxon>lamiids</taxon>
        <taxon>Lamiales</taxon>
        <taxon>Phrymaceae</taxon>
        <taxon>Erythranthe</taxon>
    </lineage>
</organism>
<comment type="similarity">
    <text evidence="2">Belongs to the disease resistance NB-LRR family.</text>
</comment>
<dbReference type="EMBL" id="KI631139">
    <property type="protein sequence ID" value="EYU29848.1"/>
    <property type="molecule type" value="Genomic_DNA"/>
</dbReference>
<keyword evidence="5" id="KW-0677">Repeat</keyword>
<dbReference type="Pfam" id="PF23598">
    <property type="entry name" value="LRR_14"/>
    <property type="match status" value="1"/>
</dbReference>
<dbReference type="Proteomes" id="UP000030748">
    <property type="component" value="Unassembled WGS sequence"/>
</dbReference>
<name>A0A022QRE5_ERYGU</name>
<gene>
    <name evidence="9" type="ORF">MIMGU_mgv1a017879mg</name>
</gene>
<proteinExistence type="inferred from homology"/>
<reference evidence="9 10" key="1">
    <citation type="journal article" date="2013" name="Proc. Natl. Acad. Sci. U.S.A.">
        <title>Fine-scale variation in meiotic recombination in Mimulus inferred from population shotgun sequencing.</title>
        <authorList>
            <person name="Hellsten U."/>
            <person name="Wright K.M."/>
            <person name="Jenkins J."/>
            <person name="Shu S."/>
            <person name="Yuan Y."/>
            <person name="Wessler S.R."/>
            <person name="Schmutz J."/>
            <person name="Willis J.H."/>
            <person name="Rokhsar D.S."/>
        </authorList>
    </citation>
    <scope>NUCLEOTIDE SEQUENCE [LARGE SCALE GENOMIC DNA]</scope>
    <source>
        <strain evidence="10">cv. DUN x IM62</strain>
    </source>
</reference>
<evidence type="ECO:0000256" key="3">
    <source>
        <dbReference type="ARBA" id="ARBA00022614"/>
    </source>
</evidence>
<dbReference type="GO" id="GO:0043531">
    <property type="term" value="F:ADP binding"/>
    <property type="evidence" value="ECO:0007669"/>
    <property type="project" value="InterPro"/>
</dbReference>
<dbReference type="GO" id="GO:0009626">
    <property type="term" value="P:plant-type hypersensitive response"/>
    <property type="evidence" value="ECO:0007669"/>
    <property type="project" value="UniProtKB-KW"/>
</dbReference>
<keyword evidence="6" id="KW-0611">Plant defense</keyword>